<name>A0ABT3BAJ1_9RHOB</name>
<accession>A0ABT3BAJ1</accession>
<evidence type="ECO:0000313" key="3">
    <source>
        <dbReference type="EMBL" id="MCV3270572.1"/>
    </source>
</evidence>
<dbReference type="RefSeq" id="WP_263842898.1">
    <property type="nucleotide sequence ID" value="NZ_JALIEB010000002.1"/>
</dbReference>
<keyword evidence="4" id="KW-1185">Reference proteome</keyword>
<feature type="region of interest" description="Disordered" evidence="1">
    <location>
        <begin position="69"/>
        <end position="90"/>
    </location>
</feature>
<keyword evidence="2" id="KW-1133">Transmembrane helix</keyword>
<reference evidence="3 4" key="1">
    <citation type="submission" date="2022-04" db="EMBL/GenBank/DDBJ databases">
        <title>Roseobacter sp. WL0113 is a bacterium isolated from neritic sediment.</title>
        <authorList>
            <person name="Wang L."/>
            <person name="He W."/>
            <person name="Zhang D.-F."/>
        </authorList>
    </citation>
    <scope>NUCLEOTIDE SEQUENCE [LARGE SCALE GENOMIC DNA]</scope>
    <source>
        <strain evidence="3 4">WL0113</strain>
    </source>
</reference>
<feature type="transmembrane region" description="Helical" evidence="2">
    <location>
        <begin position="35"/>
        <end position="57"/>
    </location>
</feature>
<evidence type="ECO:0000313" key="4">
    <source>
        <dbReference type="Proteomes" id="UP001208690"/>
    </source>
</evidence>
<organism evidence="3 4">
    <name type="scientific">Roseobacter sinensis</name>
    <dbReference type="NCBI Taxonomy" id="2931391"/>
    <lineage>
        <taxon>Bacteria</taxon>
        <taxon>Pseudomonadati</taxon>
        <taxon>Pseudomonadota</taxon>
        <taxon>Alphaproteobacteria</taxon>
        <taxon>Rhodobacterales</taxon>
        <taxon>Roseobacteraceae</taxon>
        <taxon>Roseobacter</taxon>
    </lineage>
</organism>
<protein>
    <submittedName>
        <fullName evidence="3">Uncharacterized protein</fullName>
    </submittedName>
</protein>
<dbReference type="EMBL" id="JALIEB010000002">
    <property type="protein sequence ID" value="MCV3270572.1"/>
    <property type="molecule type" value="Genomic_DNA"/>
</dbReference>
<keyword evidence="2" id="KW-0812">Transmembrane</keyword>
<sequence length="233" mass="24541">MSGGVGQNPVSWVWRRLHAGAAEAAAAVTSRNIPWIGNVAGLAGILSFLGGLSLYAVSLLDRPSFIPDGPQDRLNQAEFPPGAPALPSDPARTPLLDPSPLHLAPIRRLAGLPHMPGEAPSARPFESAALEVPVGSPLVRAEAPPTRVRLTQGIPRPFPRLPFTVESCSGGPKVQIDRADLDSAARGGLKVFGTIAGTLPVKVAENCWISGIIYTDDKRHDSGGTITFSREEM</sequence>
<evidence type="ECO:0000256" key="1">
    <source>
        <dbReference type="SAM" id="MobiDB-lite"/>
    </source>
</evidence>
<comment type="caution">
    <text evidence="3">The sequence shown here is derived from an EMBL/GenBank/DDBJ whole genome shotgun (WGS) entry which is preliminary data.</text>
</comment>
<keyword evidence="2" id="KW-0472">Membrane</keyword>
<evidence type="ECO:0000256" key="2">
    <source>
        <dbReference type="SAM" id="Phobius"/>
    </source>
</evidence>
<gene>
    <name evidence="3" type="ORF">MUB52_03955</name>
</gene>
<dbReference type="Proteomes" id="UP001208690">
    <property type="component" value="Unassembled WGS sequence"/>
</dbReference>
<proteinExistence type="predicted"/>